<reference evidence="1 2" key="1">
    <citation type="submission" date="2017-10" db="EMBL/GenBank/DDBJ databases">
        <title>Comparative genomics between pathogenic Norcardia.</title>
        <authorList>
            <person name="Zeng L."/>
        </authorList>
    </citation>
    <scope>NUCLEOTIDE SEQUENCE [LARGE SCALE GENOMIC DNA]</scope>
    <source>
        <strain evidence="1 2">NC_YFY_NT001</strain>
    </source>
</reference>
<organism evidence="1 2">
    <name type="scientific">Nocardia terpenica</name>
    <dbReference type="NCBI Taxonomy" id="455432"/>
    <lineage>
        <taxon>Bacteria</taxon>
        <taxon>Bacillati</taxon>
        <taxon>Actinomycetota</taxon>
        <taxon>Actinomycetes</taxon>
        <taxon>Mycobacteriales</taxon>
        <taxon>Nocardiaceae</taxon>
        <taxon>Nocardia</taxon>
    </lineage>
</organism>
<evidence type="ECO:0000313" key="2">
    <source>
        <dbReference type="Proteomes" id="UP000221961"/>
    </source>
</evidence>
<dbReference type="AlphaFoldDB" id="A0A291RQU3"/>
<evidence type="ECO:0000313" key="1">
    <source>
        <dbReference type="EMBL" id="ATL69906.1"/>
    </source>
</evidence>
<accession>A0A291RQU3</accession>
<dbReference type="Proteomes" id="UP000221961">
    <property type="component" value="Chromosome"/>
</dbReference>
<gene>
    <name evidence="1" type="ORF">CRH09_30765</name>
</gene>
<dbReference type="EMBL" id="CP023778">
    <property type="protein sequence ID" value="ATL69906.1"/>
    <property type="molecule type" value="Genomic_DNA"/>
</dbReference>
<protein>
    <submittedName>
        <fullName evidence="1">Uncharacterized protein</fullName>
    </submittedName>
</protein>
<proteinExistence type="predicted"/>
<name>A0A291RQU3_9NOCA</name>
<dbReference type="KEGG" id="ntp:CRH09_30765"/>
<dbReference type="GeneID" id="88361666"/>
<dbReference type="RefSeq" id="WP_098696911.1">
    <property type="nucleotide sequence ID" value="NZ_CP023778.1"/>
</dbReference>
<sequence length="74" mass="7927">MDIALHTEPIPATTAAVRLRRQIARPESSLVSAAMNNRVGDPVAEVAAEDAAALSAQLARGESRLRRVCSPYAW</sequence>